<feature type="non-terminal residue" evidence="2">
    <location>
        <position position="1"/>
    </location>
</feature>
<dbReference type="SUPFAM" id="SSF53098">
    <property type="entry name" value="Ribonuclease H-like"/>
    <property type="match status" value="1"/>
</dbReference>
<proteinExistence type="predicted"/>
<dbReference type="InterPro" id="IPR047655">
    <property type="entry name" value="Transpos_IS630-like"/>
</dbReference>
<dbReference type="InterPro" id="IPR038717">
    <property type="entry name" value="Tc1-like_DDE_dom"/>
</dbReference>
<dbReference type="Proteomes" id="UP001216253">
    <property type="component" value="Unassembled WGS sequence"/>
</dbReference>
<dbReference type="RefSeq" id="WP_275230867.1">
    <property type="nucleotide sequence ID" value="NZ_JARESE010000111.1"/>
</dbReference>
<dbReference type="PANTHER" id="PTHR30347:SF1">
    <property type="entry name" value="MECHANOSENSITIVE CHANNEL MSCK"/>
    <property type="match status" value="1"/>
</dbReference>
<evidence type="ECO:0000313" key="2">
    <source>
        <dbReference type="EMBL" id="MDE8654750.1"/>
    </source>
</evidence>
<protein>
    <submittedName>
        <fullName evidence="2">IS630 family transposase</fullName>
    </submittedName>
</protein>
<gene>
    <name evidence="2" type="ORF">PYV00_23945</name>
</gene>
<dbReference type="InterPro" id="IPR036397">
    <property type="entry name" value="RNaseH_sf"/>
</dbReference>
<dbReference type="PANTHER" id="PTHR30347">
    <property type="entry name" value="POTASSIUM CHANNEL RELATED"/>
    <property type="match status" value="1"/>
</dbReference>
<evidence type="ECO:0000259" key="1">
    <source>
        <dbReference type="Pfam" id="PF13358"/>
    </source>
</evidence>
<keyword evidence="3" id="KW-1185">Reference proteome</keyword>
<comment type="caution">
    <text evidence="2">The sequence shown here is derived from an EMBL/GenBank/DDBJ whole genome shotgun (WGS) entry which is preliminary data.</text>
</comment>
<feature type="non-terminal residue" evidence="2">
    <location>
        <position position="190"/>
    </location>
</feature>
<name>A0ABT5WXU7_9SPHN</name>
<dbReference type="NCBIfam" id="NF033545">
    <property type="entry name" value="transpos_IS630"/>
    <property type="match status" value="1"/>
</dbReference>
<dbReference type="EMBL" id="JARESE010000111">
    <property type="protein sequence ID" value="MDE8654750.1"/>
    <property type="molecule type" value="Genomic_DNA"/>
</dbReference>
<dbReference type="Gene3D" id="3.30.420.10">
    <property type="entry name" value="Ribonuclease H-like superfamily/Ribonuclease H"/>
    <property type="match status" value="1"/>
</dbReference>
<dbReference type="InterPro" id="IPR012337">
    <property type="entry name" value="RNaseH-like_sf"/>
</dbReference>
<dbReference type="Pfam" id="PF13358">
    <property type="entry name" value="DDE_3"/>
    <property type="match status" value="1"/>
</dbReference>
<reference evidence="2 3" key="1">
    <citation type="submission" date="2023-03" db="EMBL/GenBank/DDBJ databases">
        <title>NovoSphingobium album sp. nov. isolated from polycyclic aromatic hydrocarbons- and heavy-metal polluted soil.</title>
        <authorList>
            <person name="Liu Z."/>
            <person name="Wang K."/>
        </authorList>
    </citation>
    <scope>NUCLEOTIDE SEQUENCE [LARGE SCALE GENOMIC DNA]</scope>
    <source>
        <strain evidence="2 3">H3SJ31-1</strain>
    </source>
</reference>
<sequence length="190" mass="21814">VRDVVGLYVAPPAHAIVLCVDEKSQIQALDRSQPLLPMRPGQIAKRTHDYKRHGTTSLFAALDIATGHVIGKCYPRHRATEFRKFLDEIEANVPADLDVHLVMDNYATHKAPIIRDWLVKRPRWHVHYTPTSASWVNQVERFFALLTERQIRRGVHRSLDALHAAIANFIEQHNAQPKPFRWTKPADDIL</sequence>
<dbReference type="InterPro" id="IPR052702">
    <property type="entry name" value="MscS-like_channel"/>
</dbReference>
<evidence type="ECO:0000313" key="3">
    <source>
        <dbReference type="Proteomes" id="UP001216253"/>
    </source>
</evidence>
<organism evidence="2 3">
    <name type="scientific">Novosphingobium album</name>
    <name type="common">ex Liu et al. 2023</name>
    <dbReference type="NCBI Taxonomy" id="3031130"/>
    <lineage>
        <taxon>Bacteria</taxon>
        <taxon>Pseudomonadati</taxon>
        <taxon>Pseudomonadota</taxon>
        <taxon>Alphaproteobacteria</taxon>
        <taxon>Sphingomonadales</taxon>
        <taxon>Sphingomonadaceae</taxon>
        <taxon>Novosphingobium</taxon>
    </lineage>
</organism>
<feature type="domain" description="Tc1-like transposase DDE" evidence="1">
    <location>
        <begin position="17"/>
        <end position="162"/>
    </location>
</feature>
<accession>A0ABT5WXU7</accession>